<gene>
    <name evidence="3" type="ORF">CTER_2293</name>
</gene>
<comment type="similarity">
    <text evidence="1">Belongs to the flavoredoxin family.</text>
</comment>
<dbReference type="EMBL" id="AORV01000033">
    <property type="protein sequence ID" value="EMS71904.1"/>
    <property type="molecule type" value="Genomic_DNA"/>
</dbReference>
<dbReference type="InterPro" id="IPR002563">
    <property type="entry name" value="Flavin_Rdtase-like_dom"/>
</dbReference>
<evidence type="ECO:0000313" key="3">
    <source>
        <dbReference type="EMBL" id="EMS71904.1"/>
    </source>
</evidence>
<organism evidence="3 4">
    <name type="scientific">Ruminiclostridium cellobioparum subsp. termitidis CT1112</name>
    <dbReference type="NCBI Taxonomy" id="1195236"/>
    <lineage>
        <taxon>Bacteria</taxon>
        <taxon>Bacillati</taxon>
        <taxon>Bacillota</taxon>
        <taxon>Clostridia</taxon>
        <taxon>Eubacteriales</taxon>
        <taxon>Oscillospiraceae</taxon>
        <taxon>Ruminiclostridium</taxon>
    </lineage>
</organism>
<sequence>MNKFIEISSEKFDQSPFRIIGHDWMLVTAKKADKVNTMTASWGGLGVMWAKNVSFIVIRPQRFTKEFIDSSEQFSLSFLDGSFKKQLGYLGAVSGRDEDKIGKTELIVSYDNGVPYFDEAKTVIICKKLYAQEYKPECFIDTELDSKFYPDSDHHTLYISEIQKILVRE</sequence>
<evidence type="ECO:0000259" key="2">
    <source>
        <dbReference type="Pfam" id="PF01613"/>
    </source>
</evidence>
<dbReference type="Gene3D" id="2.30.110.10">
    <property type="entry name" value="Electron Transport, Fmn-binding Protein, Chain A"/>
    <property type="match status" value="1"/>
</dbReference>
<name>S0FRW3_RUMCE</name>
<keyword evidence="4" id="KW-1185">Reference proteome</keyword>
<evidence type="ECO:0000313" key="4">
    <source>
        <dbReference type="Proteomes" id="UP000014155"/>
    </source>
</evidence>
<dbReference type="GO" id="GO:0016646">
    <property type="term" value="F:oxidoreductase activity, acting on the CH-NH group of donors, NAD or NADP as acceptor"/>
    <property type="evidence" value="ECO:0007669"/>
    <property type="project" value="UniProtKB-ARBA"/>
</dbReference>
<dbReference type="SUPFAM" id="SSF50475">
    <property type="entry name" value="FMN-binding split barrel"/>
    <property type="match status" value="1"/>
</dbReference>
<proteinExistence type="inferred from homology"/>
<dbReference type="PANTHER" id="PTHR43567">
    <property type="entry name" value="FLAVOREDOXIN-RELATED-RELATED"/>
    <property type="match status" value="1"/>
</dbReference>
<dbReference type="PATRIC" id="fig|1195236.3.peg.2601"/>
<dbReference type="Pfam" id="PF01613">
    <property type="entry name" value="Flavin_Reduct"/>
    <property type="match status" value="1"/>
</dbReference>
<reference evidence="3 4" key="1">
    <citation type="journal article" date="2013" name="Genome Announc.">
        <title>Draft Genome Sequence of the Cellulolytic, Mesophilic, Anaerobic Bacterium Clostridium termitidis Strain CT1112 (DSM 5398).</title>
        <authorList>
            <person name="Lal S."/>
            <person name="Ramachandran U."/>
            <person name="Zhang X."/>
            <person name="Munir R."/>
            <person name="Sparling R."/>
            <person name="Levin D.B."/>
        </authorList>
    </citation>
    <scope>NUCLEOTIDE SEQUENCE [LARGE SCALE GENOMIC DNA]</scope>
    <source>
        <strain evidence="3 4">CT1112</strain>
    </source>
</reference>
<dbReference type="eggNOG" id="COG1853">
    <property type="taxonomic scope" value="Bacteria"/>
</dbReference>
<dbReference type="PANTHER" id="PTHR43567:SF5">
    <property type="entry name" value="HYPOTHETICAL CYTOSOLIC PROTEIN"/>
    <property type="match status" value="1"/>
</dbReference>
<dbReference type="InterPro" id="IPR052174">
    <property type="entry name" value="Flavoredoxin"/>
</dbReference>
<dbReference type="InterPro" id="IPR012349">
    <property type="entry name" value="Split_barrel_FMN-bd"/>
</dbReference>
<accession>S0FRW3</accession>
<dbReference type="RefSeq" id="WP_004625884.1">
    <property type="nucleotide sequence ID" value="NZ_AORV01000033.1"/>
</dbReference>
<dbReference type="Proteomes" id="UP000014155">
    <property type="component" value="Unassembled WGS sequence"/>
</dbReference>
<dbReference type="AlphaFoldDB" id="S0FRW3"/>
<evidence type="ECO:0000256" key="1">
    <source>
        <dbReference type="ARBA" id="ARBA00038054"/>
    </source>
</evidence>
<protein>
    <submittedName>
        <fullName evidence="3">Flavin reductase-like protein</fullName>
    </submittedName>
</protein>
<feature type="domain" description="Flavin reductase like" evidence="2">
    <location>
        <begin position="22"/>
        <end position="168"/>
    </location>
</feature>
<dbReference type="STRING" id="1195236.CTER_2293"/>
<comment type="caution">
    <text evidence="3">The sequence shown here is derived from an EMBL/GenBank/DDBJ whole genome shotgun (WGS) entry which is preliminary data.</text>
</comment>
<dbReference type="GO" id="GO:0010181">
    <property type="term" value="F:FMN binding"/>
    <property type="evidence" value="ECO:0007669"/>
    <property type="project" value="InterPro"/>
</dbReference>